<keyword evidence="3" id="KW-0547">Nucleotide-binding</keyword>
<dbReference type="PIRSF" id="PIRSF000538">
    <property type="entry name" value="GlpK"/>
    <property type="match status" value="1"/>
</dbReference>
<evidence type="ECO:0000256" key="5">
    <source>
        <dbReference type="ARBA" id="ARBA00022840"/>
    </source>
</evidence>
<evidence type="ECO:0000256" key="2">
    <source>
        <dbReference type="ARBA" id="ARBA00022679"/>
    </source>
</evidence>
<evidence type="ECO:0000256" key="4">
    <source>
        <dbReference type="ARBA" id="ARBA00022777"/>
    </source>
</evidence>
<dbReference type="PANTHER" id="PTHR10196:SF69">
    <property type="entry name" value="GLYCEROL KINASE"/>
    <property type="match status" value="1"/>
</dbReference>
<dbReference type="InterPro" id="IPR018484">
    <property type="entry name" value="FGGY_N"/>
</dbReference>
<proteinExistence type="inferred from homology"/>
<dbReference type="InterPro" id="IPR018483">
    <property type="entry name" value="Carb_kinase_FGGY_CS"/>
</dbReference>
<dbReference type="Gene3D" id="3.30.420.40">
    <property type="match status" value="2"/>
</dbReference>
<evidence type="ECO:0000313" key="11">
    <source>
        <dbReference type="Proteomes" id="UP001230156"/>
    </source>
</evidence>
<evidence type="ECO:0000256" key="1">
    <source>
        <dbReference type="ARBA" id="ARBA00009156"/>
    </source>
</evidence>
<dbReference type="Pfam" id="PF02782">
    <property type="entry name" value="FGGY_C"/>
    <property type="match status" value="1"/>
</dbReference>
<dbReference type="Proteomes" id="UP001230156">
    <property type="component" value="Unassembled WGS sequence"/>
</dbReference>
<evidence type="ECO:0000313" key="10">
    <source>
        <dbReference type="EMBL" id="MDQ7250276.1"/>
    </source>
</evidence>
<dbReference type="RefSeq" id="WP_379959320.1">
    <property type="nucleotide sequence ID" value="NZ_JAUYVI010000006.1"/>
</dbReference>
<dbReference type="GO" id="GO:0016301">
    <property type="term" value="F:kinase activity"/>
    <property type="evidence" value="ECO:0007669"/>
    <property type="project" value="UniProtKB-KW"/>
</dbReference>
<reference evidence="11" key="1">
    <citation type="submission" date="2023-08" db="EMBL/GenBank/DDBJ databases">
        <title>Rhodospirillaceae gen. nov., a novel taxon isolated from the Yangtze River Yuezi River estuary sludge.</title>
        <authorList>
            <person name="Ruan L."/>
        </authorList>
    </citation>
    <scope>NUCLEOTIDE SEQUENCE [LARGE SCALE GENOMIC DNA]</scope>
    <source>
        <strain evidence="11">R-7</strain>
    </source>
</reference>
<feature type="domain" description="Carbohydrate kinase FGGY C-terminal" evidence="9">
    <location>
        <begin position="244"/>
        <end position="432"/>
    </location>
</feature>
<evidence type="ECO:0000256" key="3">
    <source>
        <dbReference type="ARBA" id="ARBA00022741"/>
    </source>
</evidence>
<dbReference type="InterPro" id="IPR043129">
    <property type="entry name" value="ATPase_NBD"/>
</dbReference>
<dbReference type="PROSITE" id="PS00933">
    <property type="entry name" value="FGGY_KINASES_1"/>
    <property type="match status" value="1"/>
</dbReference>
<evidence type="ECO:0000256" key="7">
    <source>
        <dbReference type="RuleBase" id="RU003733"/>
    </source>
</evidence>
<keyword evidence="5" id="KW-0067">ATP-binding</keyword>
<evidence type="ECO:0000259" key="9">
    <source>
        <dbReference type="Pfam" id="PF02782"/>
    </source>
</evidence>
<keyword evidence="11" id="KW-1185">Reference proteome</keyword>
<name>A0ABU0YRC1_9PROT</name>
<dbReference type="PANTHER" id="PTHR10196">
    <property type="entry name" value="SUGAR KINASE"/>
    <property type="match status" value="1"/>
</dbReference>
<dbReference type="Pfam" id="PF00370">
    <property type="entry name" value="FGGY_N"/>
    <property type="match status" value="1"/>
</dbReference>
<comment type="similarity">
    <text evidence="1 7">Belongs to the FGGY kinase family.</text>
</comment>
<dbReference type="EMBL" id="JAUYVI010000006">
    <property type="protein sequence ID" value="MDQ7250276.1"/>
    <property type="molecule type" value="Genomic_DNA"/>
</dbReference>
<dbReference type="InterPro" id="IPR018485">
    <property type="entry name" value="FGGY_C"/>
</dbReference>
<evidence type="ECO:0000256" key="6">
    <source>
        <dbReference type="ARBA" id="ARBA00043149"/>
    </source>
</evidence>
<dbReference type="PROSITE" id="PS00445">
    <property type="entry name" value="FGGY_KINASES_2"/>
    <property type="match status" value="1"/>
</dbReference>
<feature type="domain" description="Carbohydrate kinase FGGY N-terminal" evidence="8">
    <location>
        <begin position="4"/>
        <end position="235"/>
    </location>
</feature>
<comment type="caution">
    <text evidence="10">The sequence shown here is derived from an EMBL/GenBank/DDBJ whole genome shotgun (WGS) entry which is preliminary data.</text>
</comment>
<keyword evidence="2 7" id="KW-0808">Transferase</keyword>
<evidence type="ECO:0000259" key="8">
    <source>
        <dbReference type="Pfam" id="PF00370"/>
    </source>
</evidence>
<dbReference type="SUPFAM" id="SSF53067">
    <property type="entry name" value="Actin-like ATPase domain"/>
    <property type="match status" value="2"/>
</dbReference>
<gene>
    <name evidence="10" type="ORF">Q8A70_21475</name>
</gene>
<protein>
    <recommendedName>
        <fullName evidence="6">ATP:glycerol 3-phosphotransferase</fullName>
    </recommendedName>
</protein>
<organism evidence="10 11">
    <name type="scientific">Dongia sedimenti</name>
    <dbReference type="NCBI Taxonomy" id="3064282"/>
    <lineage>
        <taxon>Bacteria</taxon>
        <taxon>Pseudomonadati</taxon>
        <taxon>Pseudomonadota</taxon>
        <taxon>Alphaproteobacteria</taxon>
        <taxon>Rhodospirillales</taxon>
        <taxon>Dongiaceae</taxon>
        <taxon>Dongia</taxon>
    </lineage>
</organism>
<dbReference type="InterPro" id="IPR000577">
    <property type="entry name" value="Carb_kinase_FGGY"/>
</dbReference>
<accession>A0ABU0YRC1</accession>
<keyword evidence="4 7" id="KW-0418">Kinase</keyword>
<sequence>MTSVIAIDQGTTGSGVHVLESDGTFRSGATVDHRQFYPQPGWVEHDAEELVGNVAQLIASAKNAAVRGIGIANQGETVVAWDAKTKRPITNAIVWQDARTHAEIEKLKAAGHEETTLARAGLPLDPYFSAAKLRWILDHVEEAKTLRREGRLRFGTSDAFFLDRLAGVFATDVTTASRTSLMNLETLQWDPQLAALFGVPIECLPEIRSTAGDFGAIDGIPVTASMVDQQAALFGHGCRKPGDAKITFGTGAFALAIAGDKPLKDPKSGLLPTIAWKLGDAPVTYAIDGGVYNAASAVNWARELGLFQDFAEIDAFDGTAIERGLVFVPALSGLGCPYWDRSAAGLWLGMGLETAKRDLVQSVLEGVALRAAQVIEAVNTLQPISPRLSIDGGLANNRYFRSFLAQALGRTLTVPVSMELTGLGCALFALIGAGLATIDTLPPEAAPQASIDPGTPLDPGLRTNFSDAVERCRGWR</sequence>